<protein>
    <submittedName>
        <fullName evidence="1">Uncharacterized protein</fullName>
    </submittedName>
</protein>
<sequence length="157" mass="18104">MSNCGFVDVPSPPWTLELFTSSVESLMKAYTDDGFVQCWSPSRRRKELRRKLVVKSMLFSLVVPISRLSTSHHDRQTYRISRSRSSRCWRGNPSNLRRVEQLCHSKCYNISQKDISIRQRIHSGKKCTGVEEEGGRRRHGGRQFITGVVSFSSLQLL</sequence>
<comment type="caution">
    <text evidence="1">The sequence shown here is derived from an EMBL/GenBank/DDBJ whole genome shotgun (WGS) entry which is preliminary data.</text>
</comment>
<gene>
    <name evidence="1" type="ORF">AFUS01_LOCUS12291</name>
</gene>
<dbReference type="EMBL" id="CAJVCH010096341">
    <property type="protein sequence ID" value="CAG7723190.1"/>
    <property type="molecule type" value="Genomic_DNA"/>
</dbReference>
<keyword evidence="2" id="KW-1185">Reference proteome</keyword>
<name>A0A8J2KA39_9HEXA</name>
<reference evidence="1" key="1">
    <citation type="submission" date="2021-06" db="EMBL/GenBank/DDBJ databases">
        <authorList>
            <person name="Hodson N. C."/>
            <person name="Mongue J. A."/>
            <person name="Jaron S. K."/>
        </authorList>
    </citation>
    <scope>NUCLEOTIDE SEQUENCE</scope>
</reference>
<evidence type="ECO:0000313" key="1">
    <source>
        <dbReference type="EMBL" id="CAG7723190.1"/>
    </source>
</evidence>
<dbReference type="AlphaFoldDB" id="A0A8J2KA39"/>
<evidence type="ECO:0000313" key="2">
    <source>
        <dbReference type="Proteomes" id="UP000708208"/>
    </source>
</evidence>
<accession>A0A8J2KA39</accession>
<organism evidence="1 2">
    <name type="scientific">Allacma fusca</name>
    <dbReference type="NCBI Taxonomy" id="39272"/>
    <lineage>
        <taxon>Eukaryota</taxon>
        <taxon>Metazoa</taxon>
        <taxon>Ecdysozoa</taxon>
        <taxon>Arthropoda</taxon>
        <taxon>Hexapoda</taxon>
        <taxon>Collembola</taxon>
        <taxon>Symphypleona</taxon>
        <taxon>Sminthuridae</taxon>
        <taxon>Allacma</taxon>
    </lineage>
</organism>
<dbReference type="Proteomes" id="UP000708208">
    <property type="component" value="Unassembled WGS sequence"/>
</dbReference>
<proteinExistence type="predicted"/>